<dbReference type="EMBL" id="AP014685">
    <property type="protein sequence ID" value="BAR58566.1"/>
    <property type="molecule type" value="Genomic_DNA"/>
</dbReference>
<dbReference type="Proteomes" id="UP000063308">
    <property type="component" value="Chromosome"/>
</dbReference>
<sequence length="99" mass="10840">MAQIGTFTRDDNGAYAGTIKTLTLNVKATIKPCDRDNDKAPDYRITANGVEFGAGWSRTARETGAEYLSLKLDDPSFTAPVYASLVQGDKGEHKLIWSR</sequence>
<dbReference type="InterPro" id="IPR007948">
    <property type="entry name" value="DUF736"/>
</dbReference>
<dbReference type="EMBL" id="AP014685">
    <property type="protein sequence ID" value="BAR58522.1"/>
    <property type="molecule type" value="Genomic_DNA"/>
</dbReference>
<geneLocation type="plasmid" evidence="4">
    <name>pNK6c</name>
</geneLocation>
<dbReference type="Proteomes" id="UP000063308">
    <property type="component" value="Plasmid pNK6c"/>
</dbReference>
<dbReference type="AlphaFoldDB" id="A0A0E4FZN3"/>
<evidence type="ECO:0000313" key="5">
    <source>
        <dbReference type="Proteomes" id="UP000063308"/>
    </source>
</evidence>
<keyword evidence="4" id="KW-0614">Plasmid</keyword>
<name>A0A0E4FZN3_9BRAD</name>
<organism evidence="4 5">
    <name type="scientific">Bradyrhizobium diazoefficiens</name>
    <dbReference type="NCBI Taxonomy" id="1355477"/>
    <lineage>
        <taxon>Bacteria</taxon>
        <taxon>Pseudomonadati</taxon>
        <taxon>Pseudomonadota</taxon>
        <taxon>Alphaproteobacteria</taxon>
        <taxon>Hyphomicrobiales</taxon>
        <taxon>Nitrobacteraceae</taxon>
        <taxon>Bradyrhizobium</taxon>
    </lineage>
</organism>
<evidence type="ECO:0000313" key="4">
    <source>
        <dbReference type="EMBL" id="BAR63547.1"/>
    </source>
</evidence>
<evidence type="ECO:0000313" key="1">
    <source>
        <dbReference type="EMBL" id="BAR58522.1"/>
    </source>
</evidence>
<dbReference type="EMBL" id="AP014687">
    <property type="protein sequence ID" value="BAR63547.1"/>
    <property type="molecule type" value="Genomic_DNA"/>
</dbReference>
<dbReference type="Pfam" id="PF05284">
    <property type="entry name" value="DUF736"/>
    <property type="match status" value="1"/>
</dbReference>
<geneLocation type="plasmid" evidence="5">
    <name>pNK6c DNA</name>
</geneLocation>
<reference evidence="4 5" key="1">
    <citation type="submission" date="2014-11" db="EMBL/GenBank/DDBJ databases">
        <title>Symbiosis island explosion on the genome of extra-slow-growing strains of soybean bradyrhizobia with massive insertion sequences.</title>
        <authorList>
            <person name="Iida T."/>
            <person name="Minamisawa K."/>
        </authorList>
    </citation>
    <scope>NUCLEOTIDE SEQUENCE [LARGE SCALE GENOMIC DNA]</scope>
    <source>
        <strain evidence="4 5">NK6</strain>
        <plasmid evidence="4">pNK6c</plasmid>
        <plasmid evidence="5">pNK6c DNA</plasmid>
    </source>
</reference>
<evidence type="ECO:0000313" key="3">
    <source>
        <dbReference type="EMBL" id="BAR58848.1"/>
    </source>
</evidence>
<dbReference type="RefSeq" id="WP_060910365.1">
    <property type="nucleotide sequence ID" value="NZ_CP126038.1"/>
</dbReference>
<accession>A0A0E4FZN3</accession>
<dbReference type="EMBL" id="AP014685">
    <property type="protein sequence ID" value="BAR58848.1"/>
    <property type="molecule type" value="Genomic_DNA"/>
</dbReference>
<proteinExistence type="predicted"/>
<evidence type="ECO:0008006" key="6">
    <source>
        <dbReference type="Google" id="ProtNLM"/>
    </source>
</evidence>
<evidence type="ECO:0000313" key="2">
    <source>
        <dbReference type="EMBL" id="BAR58566.1"/>
    </source>
</evidence>
<gene>
    <name evidence="1" type="ORF">NK6_5363</name>
    <name evidence="2" type="ORF">NK6_5407</name>
    <name evidence="3" type="ORF">NK6_5691</name>
    <name evidence="4" type="ORF">NK6_c_140</name>
</gene>
<protein>
    <recommendedName>
        <fullName evidence="6">DUF736 domain-containing protein</fullName>
    </recommendedName>
</protein>